<dbReference type="RefSeq" id="WP_100679789.1">
    <property type="nucleotide sequence ID" value="NZ_CP024969.1"/>
</dbReference>
<protein>
    <submittedName>
        <fullName evidence="1">Uncharacterized protein</fullName>
    </submittedName>
</protein>
<evidence type="ECO:0000313" key="2">
    <source>
        <dbReference type="Proteomes" id="UP000232223"/>
    </source>
</evidence>
<dbReference type="OrthoDB" id="388798at2"/>
<accession>A0A2K8P6X0</accession>
<proteinExistence type="predicted"/>
<gene>
    <name evidence="1" type="ORF">MTABA_v1c06780</name>
</gene>
<dbReference type="KEGG" id="mtab:MTABA_v1c06780"/>
<name>A0A2K8P6X0_9MOLU</name>
<dbReference type="EMBL" id="CP024969">
    <property type="protein sequence ID" value="ATZ21870.1"/>
    <property type="molecule type" value="Genomic_DNA"/>
</dbReference>
<evidence type="ECO:0000313" key="1">
    <source>
        <dbReference type="EMBL" id="ATZ21870.1"/>
    </source>
</evidence>
<dbReference type="Proteomes" id="UP000232223">
    <property type="component" value="Chromosome"/>
</dbReference>
<organism evidence="1 2">
    <name type="scientific">Mesoplasma tabanidae</name>
    <dbReference type="NCBI Taxonomy" id="219745"/>
    <lineage>
        <taxon>Bacteria</taxon>
        <taxon>Bacillati</taxon>
        <taxon>Mycoplasmatota</taxon>
        <taxon>Mollicutes</taxon>
        <taxon>Entomoplasmatales</taxon>
        <taxon>Entomoplasmataceae</taxon>
        <taxon>Mesoplasma</taxon>
    </lineage>
</organism>
<reference evidence="1 2" key="1">
    <citation type="submission" date="2017-11" db="EMBL/GenBank/DDBJ databases">
        <title>Genome sequence of Mesoplasma tabanidae BARC 857 (ATCC 49584).</title>
        <authorList>
            <person name="Lo W.-S."/>
            <person name="Kuo C.-H."/>
        </authorList>
    </citation>
    <scope>NUCLEOTIDE SEQUENCE [LARGE SCALE GENOMIC DNA]</scope>
    <source>
        <strain evidence="1 2">BARC 857</strain>
    </source>
</reference>
<sequence>MSSIKSKHFINDVSEYFEYDEVTLSLKLIKNIDYNNSNFNLTYYIDENKKLVLDSIEQLCQIKFPFIQNPSNKVLDQIFLRNKIAKELIINSVVKRKSESLKFEKTDEEHKSAINIAKSVVHDLNKFIYKHKINHSIANLLLANVQADVDFYGKIDLLLKSNDSWFLCLFKFSKTPYDDKYKYEARMLKKLIENNSDIRNLKVFIFNPLADIVIKELNVQK</sequence>
<dbReference type="AlphaFoldDB" id="A0A2K8P6X0"/>
<keyword evidence="2" id="KW-1185">Reference proteome</keyword>